<reference evidence="1" key="1">
    <citation type="submission" date="2013-11" db="EMBL/GenBank/DDBJ databases">
        <title>Comparative genomics of Ignicoccus.</title>
        <authorList>
            <person name="Podar M."/>
        </authorList>
    </citation>
    <scope>NUCLEOTIDE SEQUENCE</scope>
    <source>
        <strain evidence="1">DSM 13166</strain>
    </source>
</reference>
<proteinExistence type="predicted"/>
<evidence type="ECO:0008006" key="3">
    <source>
        <dbReference type="Google" id="ProtNLM"/>
    </source>
</evidence>
<dbReference type="KEGG" id="ipc:IPA_02215"/>
<dbReference type="Proteomes" id="UP001063698">
    <property type="component" value="Chromosome"/>
</dbReference>
<sequence length="165" mass="18617">MRKIVVIDKSAFQTEPSTCVKDVVGTTFCILSHASLCHFIIYIPKEAFEKEWKDAYRGSSILDIMSGLAKAYISGVLKDCQESTTSCLLANIFRKRKIVLRNVGGNVRNLNLKDPDYLYVELALRLKGESSHVYLITCDGDMERVARREGIVALDPQELCNQLLR</sequence>
<name>A0A977KAS2_9CREN</name>
<organism evidence="1 2">
    <name type="scientific">Ignicoccus pacificus DSM 13166</name>
    <dbReference type="NCBI Taxonomy" id="940294"/>
    <lineage>
        <taxon>Archaea</taxon>
        <taxon>Thermoproteota</taxon>
        <taxon>Thermoprotei</taxon>
        <taxon>Desulfurococcales</taxon>
        <taxon>Desulfurococcaceae</taxon>
        <taxon>Ignicoccus</taxon>
    </lineage>
</organism>
<gene>
    <name evidence="1" type="ORF">IPA_02215</name>
</gene>
<accession>A0A977KAS2</accession>
<keyword evidence="2" id="KW-1185">Reference proteome</keyword>
<evidence type="ECO:0000313" key="1">
    <source>
        <dbReference type="EMBL" id="UXD22161.1"/>
    </source>
</evidence>
<evidence type="ECO:0000313" key="2">
    <source>
        <dbReference type="Proteomes" id="UP001063698"/>
    </source>
</evidence>
<dbReference type="AlphaFoldDB" id="A0A977KAS2"/>
<protein>
    <recommendedName>
        <fullName evidence="3">PIN domain-containing protein</fullName>
    </recommendedName>
</protein>
<dbReference type="EMBL" id="CP006868">
    <property type="protein sequence ID" value="UXD22161.1"/>
    <property type="molecule type" value="Genomic_DNA"/>
</dbReference>